<sequence>MVVPFALWRKTDLDRAATLAGFPFHYGDTLSIRLSSGDTRTLAEMMAARGTGDLEMHLARLRDFVVRPFGLKPIGSVAMAPFDQRQMVSGHAVFGVDDKHVDFRLIYSLEDGPAGRTLHATSLVQIRHPLGVVYLATILPGHFLIVRRQLRRIARTFLHEPLSQ</sequence>
<keyword evidence="1" id="KW-0472">Membrane</keyword>
<comment type="caution">
    <text evidence="2">The sequence shown here is derived from an EMBL/GenBank/DDBJ whole genome shotgun (WGS) entry which is preliminary data.</text>
</comment>
<gene>
    <name evidence="2" type="ORF">OE699_12030</name>
</gene>
<evidence type="ECO:0000313" key="2">
    <source>
        <dbReference type="EMBL" id="MCV2879575.1"/>
    </source>
</evidence>
<keyword evidence="1" id="KW-1133">Transmembrane helix</keyword>
<evidence type="ECO:0000256" key="1">
    <source>
        <dbReference type="SAM" id="Phobius"/>
    </source>
</evidence>
<protein>
    <submittedName>
        <fullName evidence="2">DUF2867 domain-containing protein</fullName>
    </submittedName>
</protein>
<dbReference type="Proteomes" id="UP001526166">
    <property type="component" value="Unassembled WGS sequence"/>
</dbReference>
<reference evidence="2 3" key="1">
    <citation type="submission" date="2022-10" db="EMBL/GenBank/DDBJ databases">
        <title>Sinirhodobacter sp. nov., isolated from ocean surface sediments.</title>
        <authorList>
            <person name="He W."/>
            <person name="Wang L."/>
            <person name="Zhang D.-F."/>
        </authorList>
    </citation>
    <scope>NUCLEOTIDE SEQUENCE [LARGE SCALE GENOMIC DNA]</scope>
    <source>
        <strain evidence="2 3">WL0115</strain>
    </source>
</reference>
<keyword evidence="1" id="KW-0812">Transmembrane</keyword>
<dbReference type="Pfam" id="PF11066">
    <property type="entry name" value="DUF2867"/>
    <property type="match status" value="1"/>
</dbReference>
<accession>A0ABT3A0Q0</accession>
<proteinExistence type="predicted"/>
<keyword evidence="3" id="KW-1185">Reference proteome</keyword>
<evidence type="ECO:0000313" key="3">
    <source>
        <dbReference type="Proteomes" id="UP001526166"/>
    </source>
</evidence>
<organism evidence="2 3">
    <name type="scientific">Sedimentimonas flavescens</name>
    <dbReference type="NCBI Taxonomy" id="2851012"/>
    <lineage>
        <taxon>Bacteria</taxon>
        <taxon>Pseudomonadati</taxon>
        <taxon>Pseudomonadota</taxon>
        <taxon>Alphaproteobacteria</taxon>
        <taxon>Rhodobacterales</taxon>
        <taxon>Rhodobacter group</taxon>
        <taxon>Sedimentimonas</taxon>
    </lineage>
</organism>
<dbReference type="RefSeq" id="WP_263848151.1">
    <property type="nucleotide sequence ID" value="NZ_JAOWKW010000009.1"/>
</dbReference>
<name>A0ABT3A0Q0_9RHOB</name>
<dbReference type="InterPro" id="IPR021295">
    <property type="entry name" value="DUF2867"/>
</dbReference>
<dbReference type="EMBL" id="JAOWKW010000009">
    <property type="protein sequence ID" value="MCV2879575.1"/>
    <property type="molecule type" value="Genomic_DNA"/>
</dbReference>
<feature type="transmembrane region" description="Helical" evidence="1">
    <location>
        <begin position="126"/>
        <end position="146"/>
    </location>
</feature>